<dbReference type="InterPro" id="IPR036849">
    <property type="entry name" value="Enolase-like_C_sf"/>
</dbReference>
<name>A0A0J9C9H9_9FIRM</name>
<keyword evidence="2" id="KW-0479">Metal-binding</keyword>
<evidence type="ECO:0000313" key="6">
    <source>
        <dbReference type="Proteomes" id="UP000037392"/>
    </source>
</evidence>
<dbReference type="GO" id="GO:0000287">
    <property type="term" value="F:magnesium ion binding"/>
    <property type="evidence" value="ECO:0007669"/>
    <property type="project" value="TreeGrafter"/>
</dbReference>
<organism evidence="5 6">
    <name type="scientific">[Clostridium] citroniae WAL-19142</name>
    <dbReference type="NCBI Taxonomy" id="742734"/>
    <lineage>
        <taxon>Bacteria</taxon>
        <taxon>Bacillati</taxon>
        <taxon>Bacillota</taxon>
        <taxon>Clostridia</taxon>
        <taxon>Lachnospirales</taxon>
        <taxon>Lachnospiraceae</taxon>
        <taxon>Enterocloster</taxon>
    </lineage>
</organism>
<proteinExistence type="predicted"/>
<gene>
    <name evidence="5" type="ORF">HMPREF9470_01586</name>
</gene>
<dbReference type="InterPro" id="IPR029017">
    <property type="entry name" value="Enolase-like_N"/>
</dbReference>
<dbReference type="GO" id="GO:0016836">
    <property type="term" value="F:hydro-lyase activity"/>
    <property type="evidence" value="ECO:0007669"/>
    <property type="project" value="TreeGrafter"/>
</dbReference>
<dbReference type="PATRIC" id="fig|742734.4.peg.1697"/>
<comment type="caution">
    <text evidence="5">The sequence shown here is derived from an EMBL/GenBank/DDBJ whole genome shotgun (WGS) entry which is preliminary data.</text>
</comment>
<sequence length="381" mass="44119">MFTFSFEDKIKFTKAVYYHFHKIPLPKPFKDGTGGMGKFAPEQGCIELYDQEGACAHLAVGPGFIADILPMVLNGEEHSYNEWRNSLYWKIRNAGFQSEKAVEVGQLDLMMLDMLAQREGKPLHRFMGANKDWAQAYKGGGSLLLEDHELVEDMVRYVEEGYTTVKFKVGSQDGMDMERDLRRIEMVRKAVGDRIGVAVDCNQRWDVDSAFRFAKLCEPYNLAWLEEPIHSHDMNGIRRLKDMGVAIPIAFGESMRIYYEYETYIEKGVDHVQPSLGRMTRMDDIIRIRDLAREKGVKFTSGGRIYLNAIFGCLYSEDEWIEYHEPISRPVGAYTLFQPEEKNGRFYCQPELPGNPQRMDIDKLEKDGLMESREIYYPKNW</sequence>
<dbReference type="Pfam" id="PF13378">
    <property type="entry name" value="MR_MLE_C"/>
    <property type="match status" value="1"/>
</dbReference>
<keyword evidence="3" id="KW-0460">Magnesium</keyword>
<comment type="cofactor">
    <cofactor evidence="1">
        <name>Mg(2+)</name>
        <dbReference type="ChEBI" id="CHEBI:18420"/>
    </cofactor>
</comment>
<evidence type="ECO:0000256" key="2">
    <source>
        <dbReference type="ARBA" id="ARBA00022723"/>
    </source>
</evidence>
<dbReference type="EMBL" id="ADLK01000013">
    <property type="protein sequence ID" value="KMW21837.1"/>
    <property type="molecule type" value="Genomic_DNA"/>
</dbReference>
<feature type="domain" description="Mandelate racemase/muconate lactonizing enzyme C-terminal" evidence="4">
    <location>
        <begin position="147"/>
        <end position="247"/>
    </location>
</feature>
<dbReference type="Gene3D" id="3.30.390.10">
    <property type="entry name" value="Enolase-like, N-terminal domain"/>
    <property type="match status" value="1"/>
</dbReference>
<dbReference type="GeneID" id="93166143"/>
<protein>
    <recommendedName>
        <fullName evidence="4">Mandelate racemase/muconate lactonizing enzyme C-terminal domain-containing protein</fullName>
    </recommendedName>
</protein>
<evidence type="ECO:0000256" key="3">
    <source>
        <dbReference type="ARBA" id="ARBA00022842"/>
    </source>
</evidence>
<evidence type="ECO:0000259" key="4">
    <source>
        <dbReference type="SMART" id="SM00922"/>
    </source>
</evidence>
<dbReference type="SUPFAM" id="SSF51604">
    <property type="entry name" value="Enolase C-terminal domain-like"/>
    <property type="match status" value="1"/>
</dbReference>
<dbReference type="AlphaFoldDB" id="A0A0J9C9H9"/>
<dbReference type="InterPro" id="IPR046945">
    <property type="entry name" value="RHMD-like"/>
</dbReference>
<accession>A0A0J9C9H9</accession>
<dbReference type="RefSeq" id="WP_007868352.1">
    <property type="nucleotide sequence ID" value="NZ_KQ235876.1"/>
</dbReference>
<dbReference type="PANTHER" id="PTHR13794:SF58">
    <property type="entry name" value="MITOCHONDRIAL ENOLASE SUPERFAMILY MEMBER 1"/>
    <property type="match status" value="1"/>
</dbReference>
<dbReference type="OrthoDB" id="9775391at2"/>
<dbReference type="Proteomes" id="UP000037392">
    <property type="component" value="Unassembled WGS sequence"/>
</dbReference>
<dbReference type="InterPro" id="IPR029065">
    <property type="entry name" value="Enolase_C-like"/>
</dbReference>
<dbReference type="Gene3D" id="3.20.20.120">
    <property type="entry name" value="Enolase-like C-terminal domain"/>
    <property type="match status" value="1"/>
</dbReference>
<dbReference type="SFLD" id="SFLDS00001">
    <property type="entry name" value="Enolase"/>
    <property type="match status" value="1"/>
</dbReference>
<evidence type="ECO:0000313" key="5">
    <source>
        <dbReference type="EMBL" id="KMW21837.1"/>
    </source>
</evidence>
<dbReference type="InterPro" id="IPR013342">
    <property type="entry name" value="Mandelate_racemase_C"/>
</dbReference>
<dbReference type="SMART" id="SM00922">
    <property type="entry name" value="MR_MLE"/>
    <property type="match status" value="1"/>
</dbReference>
<dbReference type="GO" id="GO:0016052">
    <property type="term" value="P:carbohydrate catabolic process"/>
    <property type="evidence" value="ECO:0007669"/>
    <property type="project" value="TreeGrafter"/>
</dbReference>
<reference evidence="5 6" key="1">
    <citation type="submission" date="2011-04" db="EMBL/GenBank/DDBJ databases">
        <title>The Genome Sequence of Clostridium citroniae WAL-19142.</title>
        <authorList>
            <consortium name="The Broad Institute Genome Sequencing Platform"/>
            <person name="Earl A."/>
            <person name="Ward D."/>
            <person name="Feldgarden M."/>
            <person name="Gevers D."/>
            <person name="Warren Y.A."/>
            <person name="Tyrrell K.L."/>
            <person name="Citron D.M."/>
            <person name="Goldstein E.J."/>
            <person name="Daigneault M."/>
            <person name="Allen-Vercoe E."/>
            <person name="Young S.K."/>
            <person name="Zeng Q."/>
            <person name="Gargeya S."/>
            <person name="Fitzgerald M."/>
            <person name="Haas B."/>
            <person name="Abouelleil A."/>
            <person name="Alvarado L."/>
            <person name="Arachchi H.M."/>
            <person name="Berlin A."/>
            <person name="Brown A."/>
            <person name="Chapman S.B."/>
            <person name="Chen Z."/>
            <person name="Dunbar C."/>
            <person name="Freedman E."/>
            <person name="Gearin G."/>
            <person name="Gellesch M."/>
            <person name="Goldberg J."/>
            <person name="Griggs A."/>
            <person name="Gujja S."/>
            <person name="Heilman E.R."/>
            <person name="Heiman D."/>
            <person name="Howarth C."/>
            <person name="Larson L."/>
            <person name="Lui A."/>
            <person name="MacDonald P.J."/>
            <person name="Mehta T."/>
            <person name="Montmayeur A."/>
            <person name="Murphy C."/>
            <person name="Neiman D."/>
            <person name="Pearson M."/>
            <person name="Priest M."/>
            <person name="Roberts A."/>
            <person name="Saif S."/>
            <person name="Shea T."/>
            <person name="Shenoy N."/>
            <person name="Sisk P."/>
            <person name="Stolte C."/>
            <person name="Sykes S."/>
            <person name="White J."/>
            <person name="Yandava C."/>
            <person name="Wortman J."/>
            <person name="Nusbaum C."/>
            <person name="Birren B."/>
        </authorList>
    </citation>
    <scope>NUCLEOTIDE SEQUENCE [LARGE SCALE GENOMIC DNA]</scope>
    <source>
        <strain evidence="5 6">WAL-19142</strain>
    </source>
</reference>
<dbReference type="PANTHER" id="PTHR13794">
    <property type="entry name" value="ENOLASE SUPERFAMILY, MANDELATE RACEMASE"/>
    <property type="match status" value="1"/>
</dbReference>
<evidence type="ECO:0000256" key="1">
    <source>
        <dbReference type="ARBA" id="ARBA00001946"/>
    </source>
</evidence>